<name>L0K6H0_HALHC</name>
<evidence type="ECO:0000313" key="4">
    <source>
        <dbReference type="Proteomes" id="UP000010880"/>
    </source>
</evidence>
<dbReference type="AlphaFoldDB" id="L0K6H0"/>
<dbReference type="InterPro" id="IPR011856">
    <property type="entry name" value="tRNA_endonuc-like_dom_sf"/>
</dbReference>
<dbReference type="Pfam" id="PF04471">
    <property type="entry name" value="Mrr_cat"/>
    <property type="match status" value="1"/>
</dbReference>
<gene>
    <name evidence="3" type="ordered locus">Halha_0876</name>
</gene>
<dbReference type="GO" id="GO:0003677">
    <property type="term" value="F:DNA binding"/>
    <property type="evidence" value="ECO:0007669"/>
    <property type="project" value="InterPro"/>
</dbReference>
<dbReference type="Gene3D" id="3.40.1350.10">
    <property type="match status" value="1"/>
</dbReference>
<evidence type="ECO:0000313" key="3">
    <source>
        <dbReference type="EMBL" id="AGB40842.1"/>
    </source>
</evidence>
<accession>L0K6H0</accession>
<dbReference type="STRING" id="748449.Halha_0876"/>
<keyword evidence="4" id="KW-1185">Reference proteome</keyword>
<keyword evidence="1" id="KW-1133">Transmembrane helix</keyword>
<keyword evidence="3" id="KW-0255">Endonuclease</keyword>
<sequence length="196" mass="22187">MFKSKISGYIIWSLLFLLLGSIIPLIKFGKLIVLTMMPLIMFIGITCMKFFTVKKDKSRITMVDIDKMTGLEFEKFLGVLFSKQGYQAEVTQASNDQGADLLIKRSSKLFWRKNKTVIQAKRYKNNVGNSAVQEVVAAKAHYNCKSAMVITNSKFTAAAKKLAISNKVKLWDRDKLKQEVKKNPVSFTDLKGVNMT</sequence>
<feature type="domain" description="Restriction endonuclease type IV Mrr" evidence="2">
    <location>
        <begin position="65"/>
        <end position="178"/>
    </location>
</feature>
<keyword evidence="3" id="KW-0540">Nuclease</keyword>
<dbReference type="PANTHER" id="PTHR30015:SF6">
    <property type="entry name" value="SLL1429 PROTEIN"/>
    <property type="match status" value="1"/>
</dbReference>
<reference evidence="4" key="1">
    <citation type="submission" date="2012-02" db="EMBL/GenBank/DDBJ databases">
        <title>The complete genome of Halobacteroides halobius DSM 5150.</title>
        <authorList>
            <person name="Lucas S."/>
            <person name="Copeland A."/>
            <person name="Lapidus A."/>
            <person name="Glavina del Rio T."/>
            <person name="Dalin E."/>
            <person name="Tice H."/>
            <person name="Bruce D."/>
            <person name="Goodwin L."/>
            <person name="Pitluck S."/>
            <person name="Peters L."/>
            <person name="Mikhailova N."/>
            <person name="Gu W."/>
            <person name="Kyrpides N."/>
            <person name="Mavromatis K."/>
            <person name="Ivanova N."/>
            <person name="Brettin T."/>
            <person name="Detter J.C."/>
            <person name="Han C."/>
            <person name="Larimer F."/>
            <person name="Land M."/>
            <person name="Hauser L."/>
            <person name="Markowitz V."/>
            <person name="Cheng J.-F."/>
            <person name="Hugenholtz P."/>
            <person name="Woyke T."/>
            <person name="Wu D."/>
            <person name="Tindall B."/>
            <person name="Pomrenke H."/>
            <person name="Brambilla E."/>
            <person name="Klenk H.-P."/>
            <person name="Eisen J.A."/>
        </authorList>
    </citation>
    <scope>NUCLEOTIDE SEQUENCE [LARGE SCALE GENOMIC DNA]</scope>
    <source>
        <strain evidence="4">ATCC 35273 / DSM 5150 / MD-1</strain>
    </source>
</reference>
<dbReference type="InterPro" id="IPR007560">
    <property type="entry name" value="Restrct_endonuc_IV_Mrr"/>
</dbReference>
<dbReference type="eggNOG" id="COG1787">
    <property type="taxonomic scope" value="Bacteria"/>
</dbReference>
<protein>
    <submittedName>
        <fullName evidence="3">Putative endonuclease related to Holliday junction resolvase</fullName>
    </submittedName>
</protein>
<keyword evidence="3" id="KW-0378">Hydrolase</keyword>
<dbReference type="HOGENOM" id="CLU_101688_2_1_9"/>
<dbReference type="Proteomes" id="UP000010880">
    <property type="component" value="Chromosome"/>
</dbReference>
<dbReference type="InterPro" id="IPR011335">
    <property type="entry name" value="Restrct_endonuc-II-like"/>
</dbReference>
<keyword evidence="1" id="KW-0812">Transmembrane</keyword>
<keyword evidence="1" id="KW-0472">Membrane</keyword>
<dbReference type="InterPro" id="IPR052906">
    <property type="entry name" value="Type_IV_Methyl-Rstrct_Enzyme"/>
</dbReference>
<dbReference type="EMBL" id="CP003359">
    <property type="protein sequence ID" value="AGB40842.1"/>
    <property type="molecule type" value="Genomic_DNA"/>
</dbReference>
<evidence type="ECO:0000256" key="1">
    <source>
        <dbReference type="SAM" id="Phobius"/>
    </source>
</evidence>
<dbReference type="SUPFAM" id="SSF52980">
    <property type="entry name" value="Restriction endonuclease-like"/>
    <property type="match status" value="1"/>
</dbReference>
<dbReference type="GO" id="GO:0009307">
    <property type="term" value="P:DNA restriction-modification system"/>
    <property type="evidence" value="ECO:0007669"/>
    <property type="project" value="InterPro"/>
</dbReference>
<proteinExistence type="predicted"/>
<dbReference type="KEGG" id="hhl:Halha_0876"/>
<evidence type="ECO:0000259" key="2">
    <source>
        <dbReference type="Pfam" id="PF04471"/>
    </source>
</evidence>
<dbReference type="GO" id="GO:0015666">
    <property type="term" value="F:restriction endodeoxyribonuclease activity"/>
    <property type="evidence" value="ECO:0007669"/>
    <property type="project" value="TreeGrafter"/>
</dbReference>
<feature type="transmembrane region" description="Helical" evidence="1">
    <location>
        <begin position="7"/>
        <end position="26"/>
    </location>
</feature>
<organism evidence="3 4">
    <name type="scientific">Halobacteroides halobius (strain ATCC 35273 / DSM 5150 / MD-1)</name>
    <dbReference type="NCBI Taxonomy" id="748449"/>
    <lineage>
        <taxon>Bacteria</taxon>
        <taxon>Bacillati</taxon>
        <taxon>Bacillota</taxon>
        <taxon>Clostridia</taxon>
        <taxon>Halanaerobiales</taxon>
        <taxon>Halobacteroidaceae</taxon>
        <taxon>Halobacteroides</taxon>
    </lineage>
</organism>
<feature type="transmembrane region" description="Helical" evidence="1">
    <location>
        <begin position="32"/>
        <end position="52"/>
    </location>
</feature>
<dbReference type="PANTHER" id="PTHR30015">
    <property type="entry name" value="MRR RESTRICTION SYSTEM PROTEIN"/>
    <property type="match status" value="1"/>
</dbReference>